<feature type="compositionally biased region" description="Basic and acidic residues" evidence="1">
    <location>
        <begin position="37"/>
        <end position="58"/>
    </location>
</feature>
<evidence type="ECO:0000313" key="2">
    <source>
        <dbReference type="EMBL" id="PNT22140.1"/>
    </source>
</evidence>
<name>A0A2K1ZA29_POPTR</name>
<feature type="compositionally biased region" description="Basic and acidic residues" evidence="1">
    <location>
        <begin position="114"/>
        <end position="128"/>
    </location>
</feature>
<gene>
    <name evidence="2" type="ORF">POPTR_008G016200</name>
</gene>
<feature type="compositionally biased region" description="Basic and acidic residues" evidence="1">
    <location>
        <begin position="73"/>
        <end position="105"/>
    </location>
</feature>
<dbReference type="EMBL" id="CM009297">
    <property type="protein sequence ID" value="PNT22140.1"/>
    <property type="molecule type" value="Genomic_DNA"/>
</dbReference>
<protein>
    <submittedName>
        <fullName evidence="2">Uncharacterized protein</fullName>
    </submittedName>
</protein>
<keyword evidence="3" id="KW-1185">Reference proteome</keyword>
<evidence type="ECO:0000313" key="3">
    <source>
        <dbReference type="Proteomes" id="UP000006729"/>
    </source>
</evidence>
<dbReference type="AlphaFoldDB" id="A0A2K1ZA29"/>
<sequence length="147" mass="17111">MIQSAKDLTNEKRVWIGERDLTITNRLPHRGVRRERGRMMRERREKGVERENARRERETVDEDCLERKKRKERGGSEDRAVVEKEKRSRRRFGEKVKEEDNRTDNNDNGNSFENVKRVDSSEAGVKEEVNDEPLGGGRGSTTENGGV</sequence>
<dbReference type="Gramene" id="Potri.008G016200.1.v4.1">
    <property type="protein sequence ID" value="Potri.008G016200.1.v4.1"/>
    <property type="gene ID" value="Potri.008G016200.v4.1"/>
</dbReference>
<feature type="compositionally biased region" description="Gly residues" evidence="1">
    <location>
        <begin position="134"/>
        <end position="147"/>
    </location>
</feature>
<accession>A0A2K1ZA29</accession>
<proteinExistence type="predicted"/>
<dbReference type="STRING" id="3694.A0A2K1ZA29"/>
<evidence type="ECO:0000256" key="1">
    <source>
        <dbReference type="SAM" id="MobiDB-lite"/>
    </source>
</evidence>
<feature type="region of interest" description="Disordered" evidence="1">
    <location>
        <begin position="32"/>
        <end position="147"/>
    </location>
</feature>
<reference evidence="2 3" key="1">
    <citation type="journal article" date="2006" name="Science">
        <title>The genome of black cottonwood, Populus trichocarpa (Torr. &amp; Gray).</title>
        <authorList>
            <person name="Tuskan G.A."/>
            <person name="Difazio S."/>
            <person name="Jansson S."/>
            <person name="Bohlmann J."/>
            <person name="Grigoriev I."/>
            <person name="Hellsten U."/>
            <person name="Putnam N."/>
            <person name="Ralph S."/>
            <person name="Rombauts S."/>
            <person name="Salamov A."/>
            <person name="Schein J."/>
            <person name="Sterck L."/>
            <person name="Aerts A."/>
            <person name="Bhalerao R.R."/>
            <person name="Bhalerao R.P."/>
            <person name="Blaudez D."/>
            <person name="Boerjan W."/>
            <person name="Brun A."/>
            <person name="Brunner A."/>
            <person name="Busov V."/>
            <person name="Campbell M."/>
            <person name="Carlson J."/>
            <person name="Chalot M."/>
            <person name="Chapman J."/>
            <person name="Chen G.L."/>
            <person name="Cooper D."/>
            <person name="Coutinho P.M."/>
            <person name="Couturier J."/>
            <person name="Covert S."/>
            <person name="Cronk Q."/>
            <person name="Cunningham R."/>
            <person name="Davis J."/>
            <person name="Degroeve S."/>
            <person name="Dejardin A."/>
            <person name="Depamphilis C."/>
            <person name="Detter J."/>
            <person name="Dirks B."/>
            <person name="Dubchak I."/>
            <person name="Duplessis S."/>
            <person name="Ehlting J."/>
            <person name="Ellis B."/>
            <person name="Gendler K."/>
            <person name="Goodstein D."/>
            <person name="Gribskov M."/>
            <person name="Grimwood J."/>
            <person name="Groover A."/>
            <person name="Gunter L."/>
            <person name="Hamberger B."/>
            <person name="Heinze B."/>
            <person name="Helariutta Y."/>
            <person name="Henrissat B."/>
            <person name="Holligan D."/>
            <person name="Holt R."/>
            <person name="Huang W."/>
            <person name="Islam-Faridi N."/>
            <person name="Jones S."/>
            <person name="Jones-Rhoades M."/>
            <person name="Jorgensen R."/>
            <person name="Joshi C."/>
            <person name="Kangasjarvi J."/>
            <person name="Karlsson J."/>
            <person name="Kelleher C."/>
            <person name="Kirkpatrick R."/>
            <person name="Kirst M."/>
            <person name="Kohler A."/>
            <person name="Kalluri U."/>
            <person name="Larimer F."/>
            <person name="Leebens-Mack J."/>
            <person name="Leple J.C."/>
            <person name="Locascio P."/>
            <person name="Lou Y."/>
            <person name="Lucas S."/>
            <person name="Martin F."/>
            <person name="Montanini B."/>
            <person name="Napoli C."/>
            <person name="Nelson D.R."/>
            <person name="Nelson C."/>
            <person name="Nieminen K."/>
            <person name="Nilsson O."/>
            <person name="Pereda V."/>
            <person name="Peter G."/>
            <person name="Philippe R."/>
            <person name="Pilate G."/>
            <person name="Poliakov A."/>
            <person name="Razumovskaya J."/>
            <person name="Richardson P."/>
            <person name="Rinaldi C."/>
            <person name="Ritland K."/>
            <person name="Rouze P."/>
            <person name="Ryaboy D."/>
            <person name="Schmutz J."/>
            <person name="Schrader J."/>
            <person name="Segerman B."/>
            <person name="Shin H."/>
            <person name="Siddiqui A."/>
            <person name="Sterky F."/>
            <person name="Terry A."/>
            <person name="Tsai C.J."/>
            <person name="Uberbacher E."/>
            <person name="Unneberg P."/>
            <person name="Vahala J."/>
            <person name="Wall K."/>
            <person name="Wessler S."/>
            <person name="Yang G."/>
            <person name="Yin T."/>
            <person name="Douglas C."/>
            <person name="Marra M."/>
            <person name="Sandberg G."/>
            <person name="Van de Peer Y."/>
            <person name="Rokhsar D."/>
        </authorList>
    </citation>
    <scope>NUCLEOTIDE SEQUENCE [LARGE SCALE GENOMIC DNA]</scope>
    <source>
        <strain evidence="3">cv. Nisqually</strain>
    </source>
</reference>
<organism evidence="2 3">
    <name type="scientific">Populus trichocarpa</name>
    <name type="common">Western balsam poplar</name>
    <name type="synonym">Populus balsamifera subsp. trichocarpa</name>
    <dbReference type="NCBI Taxonomy" id="3694"/>
    <lineage>
        <taxon>Eukaryota</taxon>
        <taxon>Viridiplantae</taxon>
        <taxon>Streptophyta</taxon>
        <taxon>Embryophyta</taxon>
        <taxon>Tracheophyta</taxon>
        <taxon>Spermatophyta</taxon>
        <taxon>Magnoliopsida</taxon>
        <taxon>eudicotyledons</taxon>
        <taxon>Gunneridae</taxon>
        <taxon>Pentapetalae</taxon>
        <taxon>rosids</taxon>
        <taxon>fabids</taxon>
        <taxon>Malpighiales</taxon>
        <taxon>Salicaceae</taxon>
        <taxon>Saliceae</taxon>
        <taxon>Populus</taxon>
    </lineage>
</organism>
<dbReference type="Proteomes" id="UP000006729">
    <property type="component" value="Chromosome 8"/>
</dbReference>
<dbReference type="InParanoid" id="A0A2K1ZA29"/>